<evidence type="ECO:0000256" key="3">
    <source>
        <dbReference type="ARBA" id="ARBA00022490"/>
    </source>
</evidence>
<comment type="subcellular location">
    <subcellularLocation>
        <location evidence="1">Cytoplasm</location>
    </subcellularLocation>
</comment>
<evidence type="ECO:0000313" key="11">
    <source>
        <dbReference type="Proteomes" id="UP001150538"/>
    </source>
</evidence>
<protein>
    <submittedName>
        <fullName evidence="10">GID complex subunit containing RING finger motif</fullName>
    </submittedName>
</protein>
<keyword evidence="5 7" id="KW-0863">Zinc-finger</keyword>
<dbReference type="PANTHER" id="PTHR12170:SF2">
    <property type="entry name" value="E3 UBIQUITIN-PROTEIN TRANSFERASE MAEA"/>
    <property type="match status" value="1"/>
</dbReference>
<dbReference type="GO" id="GO:0008270">
    <property type="term" value="F:zinc ion binding"/>
    <property type="evidence" value="ECO:0007669"/>
    <property type="project" value="UniProtKB-KW"/>
</dbReference>
<dbReference type="InterPro" id="IPR044063">
    <property type="entry name" value="ZF_RING_GID"/>
</dbReference>
<evidence type="ECO:0000259" key="9">
    <source>
        <dbReference type="PROSITE" id="PS51867"/>
    </source>
</evidence>
<dbReference type="CDD" id="cd16659">
    <property type="entry name" value="RING-Ubox_Emp"/>
    <property type="match status" value="1"/>
</dbReference>
<dbReference type="Proteomes" id="UP001150538">
    <property type="component" value="Unassembled WGS sequence"/>
</dbReference>
<keyword evidence="6" id="KW-0862">Zinc</keyword>
<gene>
    <name evidence="10" type="primary">FYV10</name>
    <name evidence="10" type="ORF">H4219_002450</name>
</gene>
<evidence type="ECO:0000259" key="8">
    <source>
        <dbReference type="PROSITE" id="PS50897"/>
    </source>
</evidence>
<dbReference type="PROSITE" id="PS50896">
    <property type="entry name" value="LISH"/>
    <property type="match status" value="1"/>
</dbReference>
<dbReference type="InterPro" id="IPR013144">
    <property type="entry name" value="CRA_dom"/>
</dbReference>
<keyword evidence="4" id="KW-0479">Metal-binding</keyword>
<reference evidence="10" key="1">
    <citation type="submission" date="2022-07" db="EMBL/GenBank/DDBJ databases">
        <title>Phylogenomic reconstructions and comparative analyses of Kickxellomycotina fungi.</title>
        <authorList>
            <person name="Reynolds N.K."/>
            <person name="Stajich J.E."/>
            <person name="Barry K."/>
            <person name="Grigoriev I.V."/>
            <person name="Crous P."/>
            <person name="Smith M.E."/>
        </authorList>
    </citation>
    <scope>NUCLEOTIDE SEQUENCE</scope>
    <source>
        <strain evidence="10">NBRC 100468</strain>
    </source>
</reference>
<dbReference type="InterPro" id="IPR006594">
    <property type="entry name" value="LisH"/>
</dbReference>
<dbReference type="PROSITE" id="PS50897">
    <property type="entry name" value="CTLH"/>
    <property type="match status" value="1"/>
</dbReference>
<dbReference type="PANTHER" id="PTHR12170">
    <property type="entry name" value="MACROPHAGE ERYTHROBLAST ATTACHER-RELATED"/>
    <property type="match status" value="1"/>
</dbReference>
<feature type="zinc finger region" description="RING-Gid-type" evidence="7">
    <location>
        <begin position="314"/>
        <end position="383"/>
    </location>
</feature>
<dbReference type="PROSITE" id="PS51867">
    <property type="entry name" value="ZF_RING_GID"/>
    <property type="match status" value="1"/>
</dbReference>
<organism evidence="10 11">
    <name type="scientific">Mycoemilia scoparia</name>
    <dbReference type="NCBI Taxonomy" id="417184"/>
    <lineage>
        <taxon>Eukaryota</taxon>
        <taxon>Fungi</taxon>
        <taxon>Fungi incertae sedis</taxon>
        <taxon>Zoopagomycota</taxon>
        <taxon>Kickxellomycotina</taxon>
        <taxon>Kickxellomycetes</taxon>
        <taxon>Kickxellales</taxon>
        <taxon>Kickxellaceae</taxon>
        <taxon>Mycoemilia</taxon>
    </lineage>
</organism>
<evidence type="ECO:0000256" key="4">
    <source>
        <dbReference type="ARBA" id="ARBA00022723"/>
    </source>
</evidence>
<dbReference type="InterPro" id="IPR006595">
    <property type="entry name" value="CTLH_C"/>
</dbReference>
<evidence type="ECO:0000256" key="6">
    <source>
        <dbReference type="ARBA" id="ARBA00022833"/>
    </source>
</evidence>
<keyword evidence="3" id="KW-0963">Cytoplasm</keyword>
<evidence type="ECO:0000256" key="2">
    <source>
        <dbReference type="ARBA" id="ARBA00010615"/>
    </source>
</evidence>
<dbReference type="EMBL" id="JANBPU010000039">
    <property type="protein sequence ID" value="KAJ1918728.1"/>
    <property type="molecule type" value="Genomic_DNA"/>
</dbReference>
<dbReference type="GO" id="GO:0061630">
    <property type="term" value="F:ubiquitin protein ligase activity"/>
    <property type="evidence" value="ECO:0007669"/>
    <property type="project" value="InterPro"/>
</dbReference>
<sequence>MSKINVDNQLVIEEPFIKTPLEQVKKCARQTQKFLEKDCNYITQCLKGIENGVPTSESEREHALQQLESCLQRISGLKEKIMGYQKTESHLLAQSKSRIGTFLELNNMHSTADLEYHGWCQARLDRILVDYMLRSGYHNTAEKLIPMRNVEAFSDAELFATCTKIENALLSLHRCSEALQWCTENRSALRKLEIDLEFELHLQEYIELVRANLKTEAIDYLKKNVRSWSSTHLEKIARASTLLVFPPNTTCAPYKDMFSFKRWEMLSQRFRKAVYSLYGLPSQPLLVLLLQAGLAGLKTPDCCSTDAALSKRNCPVCQIEKIGKMSENLPLNRHANSMLVCAISGKKMNEDNPPMRLPNGNVYSLRSLEDMNQTLNKVVCPRSGDEFSINDCQKLFIF</sequence>
<name>A0A9W7ZXG8_9FUNG</name>
<proteinExistence type="inferred from homology"/>
<feature type="domain" description="CTLH" evidence="8">
    <location>
        <begin position="177"/>
        <end position="216"/>
    </location>
</feature>
<evidence type="ECO:0000256" key="7">
    <source>
        <dbReference type="PROSITE-ProRule" id="PRU01215"/>
    </source>
</evidence>
<comment type="caution">
    <text evidence="10">The sequence shown here is derived from an EMBL/GenBank/DDBJ whole genome shotgun (WGS) entry which is preliminary data.</text>
</comment>
<evidence type="ECO:0000256" key="1">
    <source>
        <dbReference type="ARBA" id="ARBA00004496"/>
    </source>
</evidence>
<feature type="domain" description="RING-Gid-type" evidence="9">
    <location>
        <begin position="314"/>
        <end position="383"/>
    </location>
</feature>
<dbReference type="AlphaFoldDB" id="A0A9W7ZXG8"/>
<dbReference type="SMART" id="SM00668">
    <property type="entry name" value="CTLH"/>
    <property type="match status" value="1"/>
</dbReference>
<accession>A0A9W7ZXG8</accession>
<dbReference type="GO" id="GO:0005634">
    <property type="term" value="C:nucleus"/>
    <property type="evidence" value="ECO:0007669"/>
    <property type="project" value="TreeGrafter"/>
</dbReference>
<evidence type="ECO:0000313" key="10">
    <source>
        <dbReference type="EMBL" id="KAJ1918728.1"/>
    </source>
</evidence>
<dbReference type="GO" id="GO:0043161">
    <property type="term" value="P:proteasome-mediated ubiquitin-dependent protein catabolic process"/>
    <property type="evidence" value="ECO:0007669"/>
    <property type="project" value="InterPro"/>
</dbReference>
<dbReference type="GO" id="GO:0034657">
    <property type="term" value="C:GID complex"/>
    <property type="evidence" value="ECO:0007669"/>
    <property type="project" value="TreeGrafter"/>
</dbReference>
<dbReference type="SMART" id="SM00757">
    <property type="entry name" value="CRA"/>
    <property type="match status" value="1"/>
</dbReference>
<dbReference type="GO" id="GO:0005737">
    <property type="term" value="C:cytoplasm"/>
    <property type="evidence" value="ECO:0007669"/>
    <property type="project" value="UniProtKB-SubCell"/>
</dbReference>
<dbReference type="InterPro" id="IPR024964">
    <property type="entry name" value="CTLH/CRA"/>
</dbReference>
<evidence type="ECO:0000256" key="5">
    <source>
        <dbReference type="ARBA" id="ARBA00022771"/>
    </source>
</evidence>
<dbReference type="Pfam" id="PF10607">
    <property type="entry name" value="CTLH"/>
    <property type="match status" value="1"/>
</dbReference>
<keyword evidence="11" id="KW-1185">Reference proteome</keyword>
<comment type="similarity">
    <text evidence="2">Belongs to the FYV10 family.</text>
</comment>
<dbReference type="OrthoDB" id="1933455at2759"/>
<dbReference type="InterPro" id="IPR045098">
    <property type="entry name" value="Fyv10_fam"/>
</dbReference>